<accession>A0A1G8QHF5</accession>
<dbReference type="EMBL" id="FNEI01000006">
    <property type="protein sequence ID" value="SDJ04078.1"/>
    <property type="molecule type" value="Genomic_DNA"/>
</dbReference>
<evidence type="ECO:0000256" key="2">
    <source>
        <dbReference type="SAM" id="Phobius"/>
    </source>
</evidence>
<sequence>MSEQPAKPDETPKNDTPQGYEPPPAPPYGQPQDQQPYAAPSAYGQPASPYGQQPYGQSEPYGQQSPAYGQPASPYGQPAGAYGQQPYGQPASPYGQPNYYGMPAEPKGLSIASMCCGIAVYLGFGFILLPQIAAVVLGHMALKKEPSGRGMAIAGLVMGYLGILLTVVLGVFFIIAITAAAQYDYRY</sequence>
<dbReference type="STRING" id="1045773.SAMN05216555_106181"/>
<dbReference type="RefSeq" id="WP_074588669.1">
    <property type="nucleotide sequence ID" value="NZ_FNEI01000006.1"/>
</dbReference>
<dbReference type="InterPro" id="IPR025241">
    <property type="entry name" value="DUF4190"/>
</dbReference>
<dbReference type="Proteomes" id="UP000182130">
    <property type="component" value="Unassembled WGS sequence"/>
</dbReference>
<evidence type="ECO:0000256" key="1">
    <source>
        <dbReference type="SAM" id="MobiDB-lite"/>
    </source>
</evidence>
<feature type="transmembrane region" description="Helical" evidence="2">
    <location>
        <begin position="154"/>
        <end position="181"/>
    </location>
</feature>
<protein>
    <submittedName>
        <fullName evidence="3">Uncharacterized protein</fullName>
    </submittedName>
</protein>
<feature type="compositionally biased region" description="Basic and acidic residues" evidence="1">
    <location>
        <begin position="1"/>
        <end position="13"/>
    </location>
</feature>
<keyword evidence="2" id="KW-0812">Transmembrane</keyword>
<keyword evidence="2" id="KW-1133">Transmembrane helix</keyword>
<keyword evidence="2" id="KW-0472">Membrane</keyword>
<dbReference type="OrthoDB" id="4794509at2"/>
<dbReference type="AlphaFoldDB" id="A0A1G8QHF5"/>
<feature type="region of interest" description="Disordered" evidence="1">
    <location>
        <begin position="1"/>
        <end position="88"/>
    </location>
</feature>
<keyword evidence="4" id="KW-1185">Reference proteome</keyword>
<name>A0A1G8QHF5_9MICC</name>
<feature type="compositionally biased region" description="Polar residues" evidence="1">
    <location>
        <begin position="50"/>
        <end position="67"/>
    </location>
</feature>
<proteinExistence type="predicted"/>
<feature type="compositionally biased region" description="Pro residues" evidence="1">
    <location>
        <begin position="20"/>
        <end position="29"/>
    </location>
</feature>
<organism evidence="3 4">
    <name type="scientific">Arthrobacter cupressi</name>
    <dbReference type="NCBI Taxonomy" id="1045773"/>
    <lineage>
        <taxon>Bacteria</taxon>
        <taxon>Bacillati</taxon>
        <taxon>Actinomycetota</taxon>
        <taxon>Actinomycetes</taxon>
        <taxon>Micrococcales</taxon>
        <taxon>Micrococcaceae</taxon>
        <taxon>Arthrobacter</taxon>
    </lineage>
</organism>
<feature type="transmembrane region" description="Helical" evidence="2">
    <location>
        <begin position="118"/>
        <end position="142"/>
    </location>
</feature>
<evidence type="ECO:0000313" key="4">
    <source>
        <dbReference type="Proteomes" id="UP000182130"/>
    </source>
</evidence>
<evidence type="ECO:0000313" key="3">
    <source>
        <dbReference type="EMBL" id="SDJ04078.1"/>
    </source>
</evidence>
<dbReference type="Pfam" id="PF13828">
    <property type="entry name" value="DUF4190"/>
    <property type="match status" value="1"/>
</dbReference>
<gene>
    <name evidence="3" type="ORF">SAMN05216555_106181</name>
</gene>
<reference evidence="4" key="1">
    <citation type="submission" date="2016-10" db="EMBL/GenBank/DDBJ databases">
        <authorList>
            <person name="Varghese N."/>
            <person name="Submissions S."/>
        </authorList>
    </citation>
    <scope>NUCLEOTIDE SEQUENCE [LARGE SCALE GENOMIC DNA]</scope>
    <source>
        <strain evidence="4">CGMCC 1.10783</strain>
    </source>
</reference>
<feature type="compositionally biased region" description="Low complexity" evidence="1">
    <location>
        <begin position="30"/>
        <end position="43"/>
    </location>
</feature>